<name>F7XY86_MOREP</name>
<feature type="transmembrane region" description="Helical" evidence="12">
    <location>
        <begin position="283"/>
        <end position="306"/>
    </location>
</feature>
<evidence type="ECO:0000256" key="5">
    <source>
        <dbReference type="ARBA" id="ARBA00022448"/>
    </source>
</evidence>
<feature type="transmembrane region" description="Helical" evidence="12">
    <location>
        <begin position="313"/>
        <end position="334"/>
    </location>
</feature>
<dbReference type="EMBL" id="CP002243">
    <property type="protein sequence ID" value="AEI75062.1"/>
    <property type="molecule type" value="Genomic_DNA"/>
</dbReference>
<evidence type="ECO:0000256" key="2">
    <source>
        <dbReference type="ARBA" id="ARBA00004429"/>
    </source>
</evidence>
<gene>
    <name evidence="13" type="ordered locus">MEPCIT_444</name>
</gene>
<protein>
    <recommendedName>
        <fullName evidence="4">Lipopolysaccharide export system permease protein LptF</fullName>
    </recommendedName>
</protein>
<keyword evidence="7" id="KW-0997">Cell inner membrane</keyword>
<evidence type="ECO:0000256" key="12">
    <source>
        <dbReference type="SAM" id="Phobius"/>
    </source>
</evidence>
<reference key="1">
    <citation type="submission" date="2010-09" db="EMBL/GenBank/DDBJ databases">
        <title>An interdependent metabolic patchwork in the nested three-way symbiosis of mealybugs.</title>
        <authorList>
            <person name="McCutcheon J.P."/>
            <person name="von Dohlen C.D."/>
        </authorList>
    </citation>
    <scope>NUCLEOTIDE SEQUENCE</scope>
    <source>
        <strain>PCIT</strain>
    </source>
</reference>
<feature type="transmembrane region" description="Helical" evidence="12">
    <location>
        <begin position="37"/>
        <end position="56"/>
    </location>
</feature>
<dbReference type="eggNOG" id="COG0795">
    <property type="taxonomic scope" value="Bacteria"/>
</dbReference>
<evidence type="ECO:0000256" key="10">
    <source>
        <dbReference type="ARBA" id="ARBA00023136"/>
    </source>
</evidence>
<evidence type="ECO:0000256" key="1">
    <source>
        <dbReference type="ARBA" id="ARBA00002265"/>
    </source>
</evidence>
<evidence type="ECO:0000256" key="6">
    <source>
        <dbReference type="ARBA" id="ARBA00022475"/>
    </source>
</evidence>
<dbReference type="InterPro" id="IPR005495">
    <property type="entry name" value="LptG/LptF_permease"/>
</dbReference>
<dbReference type="GO" id="GO:0015920">
    <property type="term" value="P:lipopolysaccharide transport"/>
    <property type="evidence" value="ECO:0007669"/>
    <property type="project" value="TreeGrafter"/>
</dbReference>
<keyword evidence="9 12" id="KW-1133">Transmembrane helix</keyword>
<reference evidence="13 14" key="2">
    <citation type="journal article" date="2011" name="Curr. Biol.">
        <title>An interdependent metabolic patchwork in the nested symbiosis of mealybugs.</title>
        <authorList>
            <person name="McCutcheon J.P."/>
            <person name="von Dohlen C.D."/>
        </authorList>
    </citation>
    <scope>NUCLEOTIDE SEQUENCE [LARGE SCALE GENOMIC DNA]</scope>
    <source>
        <strain evidence="13 14">PCIT</strain>
    </source>
</reference>
<dbReference type="NCBIfam" id="TIGR04407">
    <property type="entry name" value="LptF_YjgP"/>
    <property type="match status" value="1"/>
</dbReference>
<feature type="transmembrane region" description="Helical" evidence="12">
    <location>
        <begin position="68"/>
        <end position="97"/>
    </location>
</feature>
<evidence type="ECO:0000313" key="14">
    <source>
        <dbReference type="Proteomes" id="UP000000504"/>
    </source>
</evidence>
<dbReference type="STRING" id="903503.MEPCIT_444"/>
<dbReference type="GO" id="GO:0055085">
    <property type="term" value="P:transmembrane transport"/>
    <property type="evidence" value="ECO:0007669"/>
    <property type="project" value="InterPro"/>
</dbReference>
<accession>F7XY86</accession>
<keyword evidence="6" id="KW-1003">Cell membrane</keyword>
<dbReference type="AlphaFoldDB" id="F7XY86"/>
<feature type="transmembrane region" description="Helical" evidence="12">
    <location>
        <begin position="14"/>
        <end position="30"/>
    </location>
</feature>
<dbReference type="PANTHER" id="PTHR33529">
    <property type="entry name" value="SLR0882 PROTEIN-RELATED"/>
    <property type="match status" value="1"/>
</dbReference>
<keyword evidence="14" id="KW-1185">Reference proteome</keyword>
<proteinExistence type="inferred from homology"/>
<dbReference type="Proteomes" id="UP000000504">
    <property type="component" value="Chromosome"/>
</dbReference>
<comment type="similarity">
    <text evidence="3">Belongs to the LptF/LptG family.</text>
</comment>
<comment type="subunit">
    <text evidence="11">Component of the lipopolysaccharide transport and assembly complex. The LptBFG transporter is composed of two ATP-binding proteins (LptB) and two transmembrane proteins (LptF and LptG).</text>
</comment>
<evidence type="ECO:0000256" key="4">
    <source>
        <dbReference type="ARBA" id="ARBA00014213"/>
    </source>
</evidence>
<keyword evidence="5" id="KW-0813">Transport</keyword>
<evidence type="ECO:0000256" key="7">
    <source>
        <dbReference type="ARBA" id="ARBA00022519"/>
    </source>
</evidence>
<organism evidence="13 14">
    <name type="scientific">Moranella endobia (strain PCIT)</name>
    <dbReference type="NCBI Taxonomy" id="903503"/>
    <lineage>
        <taxon>Bacteria</taxon>
        <taxon>Pseudomonadati</taxon>
        <taxon>Pseudomonadota</taxon>
        <taxon>Gammaproteobacteria</taxon>
        <taxon>Enterobacterales</taxon>
        <taxon>Enterobacteriaceae</taxon>
        <taxon>Candidatus Moranella</taxon>
    </lineage>
</organism>
<dbReference type="KEGG" id="men:MEPCIT_444"/>
<keyword evidence="10 12" id="KW-0472">Membrane</keyword>
<comment type="subcellular location">
    <subcellularLocation>
        <location evidence="2">Cell inner membrane</location>
        <topology evidence="2">Multi-pass membrane protein</topology>
    </subcellularLocation>
</comment>
<keyword evidence="8 12" id="KW-0812">Transmembrane</keyword>
<dbReference type="GO" id="GO:0043190">
    <property type="term" value="C:ATP-binding cassette (ABC) transporter complex"/>
    <property type="evidence" value="ECO:0007669"/>
    <property type="project" value="InterPro"/>
</dbReference>
<dbReference type="Pfam" id="PF03739">
    <property type="entry name" value="LptF_LptG"/>
    <property type="match status" value="1"/>
</dbReference>
<dbReference type="InterPro" id="IPR030922">
    <property type="entry name" value="LptF"/>
</dbReference>
<feature type="transmembrane region" description="Helical" evidence="12">
    <location>
        <begin position="346"/>
        <end position="366"/>
    </location>
</feature>
<evidence type="ECO:0000256" key="9">
    <source>
        <dbReference type="ARBA" id="ARBA00022989"/>
    </source>
</evidence>
<feature type="transmembrane region" description="Helical" evidence="12">
    <location>
        <begin position="118"/>
        <end position="140"/>
    </location>
</feature>
<evidence type="ECO:0000256" key="3">
    <source>
        <dbReference type="ARBA" id="ARBA00007725"/>
    </source>
</evidence>
<dbReference type="PANTHER" id="PTHR33529:SF7">
    <property type="entry name" value="LIPOPOLYSACCHARIDE EXPORT SYSTEM PERMEASE PROTEIN LPTF"/>
    <property type="match status" value="1"/>
</dbReference>
<dbReference type="HOGENOM" id="CLU_028799_0_2_6"/>
<evidence type="ECO:0000256" key="11">
    <source>
        <dbReference type="ARBA" id="ARBA00026081"/>
    </source>
</evidence>
<evidence type="ECO:0000256" key="8">
    <source>
        <dbReference type="ARBA" id="ARBA00022692"/>
    </source>
</evidence>
<evidence type="ECO:0000313" key="13">
    <source>
        <dbReference type="EMBL" id="AEI75062.1"/>
    </source>
</evidence>
<sequence length="386" mass="42922">MKITKSFLLSTNKQVFTGAISVIITRYLVWETVKSQLAILFILLLVFLCQKLGQLLGTVVEGDIPLNVVLALLGLSLPAMVQLILPLSLFLGVLVILSRMYAANEITVIYACGFGKSILIRVALLLSLMNAIVAAVNVIWLSPGLSRYQAIVISDAKVNLSTAAGQFKLADNGNLVLFVGKVQDTVFEHIFMAKIKPNCHARPFVIMADRGHMTKLSDGSQILMLDNGTSYEGTALLRDFCITSFAKYQALIGSRSVANSIETKQMTMHQLWHSSEPEARAEFHWRLTLVVSVLIMTIMVVPLSVVNQRQQSIVLRILPAMLLYLLFFLLQITLRYHSAKGKLDPMFWLWLTNVLFLVLGLILNVLDTVPIRRLRGWLLPKGAPSC</sequence>
<comment type="function">
    <text evidence="1">Part of the ABC transporter complex LptBFG involved in the translocation of lipopolysaccharide (LPS) from the inner membrane to the outer membrane.</text>
</comment>